<dbReference type="InterPro" id="IPR019834">
    <property type="entry name" value="Glyco_hydro_8_CS"/>
</dbReference>
<evidence type="ECO:0000313" key="12">
    <source>
        <dbReference type="Proteomes" id="UP000037822"/>
    </source>
</evidence>
<dbReference type="SUPFAM" id="SSF48208">
    <property type="entry name" value="Six-hairpin glycosidases"/>
    <property type="match status" value="1"/>
</dbReference>
<keyword evidence="6 9" id="KW-0326">Glycosidase</keyword>
<dbReference type="InterPro" id="IPR012341">
    <property type="entry name" value="6hp_glycosidase-like_sf"/>
</dbReference>
<reference evidence="11 12" key="1">
    <citation type="submission" date="2015-07" db="EMBL/GenBank/DDBJ databases">
        <title>Whole genome sequencing of Bosea vaviloviae isolated from cave pool.</title>
        <authorList>
            <person name="Tan N.E.H."/>
            <person name="Lee Y.P."/>
            <person name="Gan H.M."/>
            <person name="Barton H."/>
            <person name="Savka M.A."/>
        </authorList>
    </citation>
    <scope>NUCLEOTIDE SEQUENCE [LARGE SCALE GENOMIC DNA]</scope>
    <source>
        <strain evidence="11 12">SD260</strain>
    </source>
</reference>
<dbReference type="AlphaFoldDB" id="A0A0N1EYE3"/>
<evidence type="ECO:0000256" key="8">
    <source>
        <dbReference type="PROSITE-ProRule" id="PRU10058"/>
    </source>
</evidence>
<dbReference type="RefSeq" id="WP_054212105.1">
    <property type="nucleotide sequence ID" value="NZ_LGSZ01000095.1"/>
</dbReference>
<feature type="signal peptide" evidence="10">
    <location>
        <begin position="1"/>
        <end position="24"/>
    </location>
</feature>
<evidence type="ECO:0000256" key="1">
    <source>
        <dbReference type="ARBA" id="ARBA00000966"/>
    </source>
</evidence>
<dbReference type="EC" id="3.2.1.-" evidence="9"/>
<dbReference type="InterPro" id="IPR008928">
    <property type="entry name" value="6-hairpin_glycosidase_sf"/>
</dbReference>
<organism evidence="11 12">
    <name type="scientific">Bosea vaviloviae</name>
    <dbReference type="NCBI Taxonomy" id="1526658"/>
    <lineage>
        <taxon>Bacteria</taxon>
        <taxon>Pseudomonadati</taxon>
        <taxon>Pseudomonadota</taxon>
        <taxon>Alphaproteobacteria</taxon>
        <taxon>Hyphomicrobiales</taxon>
        <taxon>Boseaceae</taxon>
        <taxon>Bosea</taxon>
    </lineage>
</organism>
<dbReference type="Pfam" id="PF01270">
    <property type="entry name" value="Glyco_hydro_8"/>
    <property type="match status" value="1"/>
</dbReference>
<proteinExistence type="inferred from homology"/>
<feature type="chain" id="PRO_5005870787" description="Glucanase" evidence="10">
    <location>
        <begin position="25"/>
        <end position="370"/>
    </location>
</feature>
<evidence type="ECO:0000313" key="11">
    <source>
        <dbReference type="EMBL" id="KPH73747.1"/>
    </source>
</evidence>
<keyword evidence="4 9" id="KW-0378">Hydrolase</keyword>
<protein>
    <recommendedName>
        <fullName evidence="9">Glucanase</fullName>
        <ecNumber evidence="9">3.2.1.-</ecNumber>
    </recommendedName>
</protein>
<keyword evidence="12" id="KW-1185">Reference proteome</keyword>
<keyword evidence="5" id="KW-0136">Cellulose degradation</keyword>
<dbReference type="Gene3D" id="1.50.10.10">
    <property type="match status" value="1"/>
</dbReference>
<dbReference type="OrthoDB" id="9766708at2"/>
<gene>
    <name evidence="11" type="ORF">AE618_26900</name>
</gene>
<dbReference type="GO" id="GO:0030245">
    <property type="term" value="P:cellulose catabolic process"/>
    <property type="evidence" value="ECO:0007669"/>
    <property type="project" value="UniProtKB-KW"/>
</dbReference>
<evidence type="ECO:0000256" key="4">
    <source>
        <dbReference type="ARBA" id="ARBA00022801"/>
    </source>
</evidence>
<keyword evidence="3 10" id="KW-0732">Signal</keyword>
<comment type="caution">
    <text evidence="11">The sequence shown here is derived from an EMBL/GenBank/DDBJ whole genome shotgun (WGS) entry which is preliminary data.</text>
</comment>
<comment type="catalytic activity">
    <reaction evidence="1">
        <text>Endohydrolysis of (1-&gt;4)-beta-D-glucosidic linkages in cellulose, lichenin and cereal beta-D-glucans.</text>
        <dbReference type="EC" id="3.2.1.4"/>
    </reaction>
</comment>
<evidence type="ECO:0000256" key="6">
    <source>
        <dbReference type="ARBA" id="ARBA00023295"/>
    </source>
</evidence>
<comment type="similarity">
    <text evidence="2 9">Belongs to the glycosyl hydrolase 8 (cellulase D) family.</text>
</comment>
<dbReference type="PRINTS" id="PR00735">
    <property type="entry name" value="GLHYDRLASE8"/>
</dbReference>
<evidence type="ECO:0000256" key="3">
    <source>
        <dbReference type="ARBA" id="ARBA00022729"/>
    </source>
</evidence>
<dbReference type="PATRIC" id="fig|1526658.3.peg.4929"/>
<evidence type="ECO:0000256" key="7">
    <source>
        <dbReference type="ARBA" id="ARBA00023326"/>
    </source>
</evidence>
<dbReference type="Proteomes" id="UP000037822">
    <property type="component" value="Unassembled WGS sequence"/>
</dbReference>
<evidence type="ECO:0000256" key="9">
    <source>
        <dbReference type="RuleBase" id="RU361167"/>
    </source>
</evidence>
<name>A0A0N1EYE3_9HYPH</name>
<sequence length="370" mass="40145">MAASPRLTGAALAAVLTASSGTAAAPRPEGTAVNRAASLQQGPQGAMLLARNWPAYKAAFVKPDGRVIDNGNGNISHSEGQGYALVLAVATQDRETFDRIWRWTARELYIRGDGLAAWRWEPGSTPNVTDRNNASDGDLLIAWALGEAGLRWDVPEYTQAMKRIAAAIFKHNVITTRVGPVLLPGVVGFDAKSQPDGPVVNLSYWVFPAIDRLEVMAVEHDWAGLRRSGLKLLSEGRFGPLRVPPEWLALGAERSAPAAQFERRFSYNAIRIPLYLAWSNHVPPEHLRPFVAMWNPTEDIGPFILDIDDGKASGNFDGAGYRLIFALTQCVAAGRPVPASLATAANELYYPATLALLSTLAISERRPRCL</sequence>
<dbReference type="InterPro" id="IPR002037">
    <property type="entry name" value="Glyco_hydro_8"/>
</dbReference>
<accession>A0A0N1EYE3</accession>
<evidence type="ECO:0000256" key="10">
    <source>
        <dbReference type="SAM" id="SignalP"/>
    </source>
</evidence>
<keyword evidence="7 9" id="KW-0624">Polysaccharide degradation</keyword>
<feature type="active site" description="Nucleophile" evidence="8">
    <location>
        <position position="136"/>
    </location>
</feature>
<evidence type="ECO:0000256" key="2">
    <source>
        <dbReference type="ARBA" id="ARBA00009209"/>
    </source>
</evidence>
<dbReference type="GO" id="GO:0008810">
    <property type="term" value="F:cellulase activity"/>
    <property type="evidence" value="ECO:0007669"/>
    <property type="project" value="UniProtKB-EC"/>
</dbReference>
<dbReference type="PROSITE" id="PS00812">
    <property type="entry name" value="GLYCOSYL_HYDROL_F8"/>
    <property type="match status" value="1"/>
</dbReference>
<dbReference type="EMBL" id="LGSZ01000095">
    <property type="protein sequence ID" value="KPH73747.1"/>
    <property type="molecule type" value="Genomic_DNA"/>
</dbReference>
<evidence type="ECO:0000256" key="5">
    <source>
        <dbReference type="ARBA" id="ARBA00023001"/>
    </source>
</evidence>
<keyword evidence="7 9" id="KW-0119">Carbohydrate metabolism</keyword>